<evidence type="ECO:0000256" key="2">
    <source>
        <dbReference type="ARBA" id="ARBA00007635"/>
    </source>
</evidence>
<feature type="transmembrane region" description="Helical" evidence="6">
    <location>
        <begin position="272"/>
        <end position="291"/>
    </location>
</feature>
<keyword evidence="5 6" id="KW-0472">Membrane</keyword>
<dbReference type="Pfam" id="PF00892">
    <property type="entry name" value="EamA"/>
    <property type="match status" value="2"/>
</dbReference>
<organism evidence="8 9">
    <name type="scientific">Stylosanthes scabra</name>
    <dbReference type="NCBI Taxonomy" id="79078"/>
    <lineage>
        <taxon>Eukaryota</taxon>
        <taxon>Viridiplantae</taxon>
        <taxon>Streptophyta</taxon>
        <taxon>Embryophyta</taxon>
        <taxon>Tracheophyta</taxon>
        <taxon>Spermatophyta</taxon>
        <taxon>Magnoliopsida</taxon>
        <taxon>eudicotyledons</taxon>
        <taxon>Gunneridae</taxon>
        <taxon>Pentapetalae</taxon>
        <taxon>rosids</taxon>
        <taxon>fabids</taxon>
        <taxon>Fabales</taxon>
        <taxon>Fabaceae</taxon>
        <taxon>Papilionoideae</taxon>
        <taxon>50 kb inversion clade</taxon>
        <taxon>dalbergioids sensu lato</taxon>
        <taxon>Dalbergieae</taxon>
        <taxon>Pterocarpus clade</taxon>
        <taxon>Stylosanthes</taxon>
    </lineage>
</organism>
<keyword evidence="3 6" id="KW-0812">Transmembrane</keyword>
<feature type="transmembrane region" description="Helical" evidence="6">
    <location>
        <begin position="175"/>
        <end position="200"/>
    </location>
</feature>
<evidence type="ECO:0000256" key="1">
    <source>
        <dbReference type="ARBA" id="ARBA00004141"/>
    </source>
</evidence>
<dbReference type="PANTHER" id="PTHR31218">
    <property type="entry name" value="WAT1-RELATED PROTEIN"/>
    <property type="match status" value="1"/>
</dbReference>
<evidence type="ECO:0000259" key="7">
    <source>
        <dbReference type="Pfam" id="PF00892"/>
    </source>
</evidence>
<feature type="domain" description="EamA" evidence="7">
    <location>
        <begin position="178"/>
        <end position="315"/>
    </location>
</feature>
<comment type="subcellular location">
    <subcellularLocation>
        <location evidence="1 6">Membrane</location>
        <topology evidence="1 6">Multi-pass membrane protein</topology>
    </subcellularLocation>
</comment>
<comment type="similarity">
    <text evidence="2 6">Belongs to the drug/metabolite transporter (DMT) superfamily. Plant drug/metabolite exporter (P-DME) (TC 2.A.7.4) family.</text>
</comment>
<dbReference type="InterPro" id="IPR000620">
    <property type="entry name" value="EamA_dom"/>
</dbReference>
<dbReference type="EMBL" id="JASCZI010242287">
    <property type="protein sequence ID" value="MED6210494.1"/>
    <property type="molecule type" value="Genomic_DNA"/>
</dbReference>
<evidence type="ECO:0000256" key="4">
    <source>
        <dbReference type="ARBA" id="ARBA00022989"/>
    </source>
</evidence>
<comment type="caution">
    <text evidence="8">The sequence shown here is derived from an EMBL/GenBank/DDBJ whole genome shotgun (WGS) entry which is preliminary data.</text>
</comment>
<evidence type="ECO:0000256" key="3">
    <source>
        <dbReference type="ARBA" id="ARBA00022692"/>
    </source>
</evidence>
<evidence type="ECO:0000313" key="9">
    <source>
        <dbReference type="Proteomes" id="UP001341840"/>
    </source>
</evidence>
<feature type="transmembrane region" description="Helical" evidence="6">
    <location>
        <begin position="36"/>
        <end position="57"/>
    </location>
</feature>
<feature type="transmembrane region" description="Helical" evidence="6">
    <location>
        <begin position="69"/>
        <end position="91"/>
    </location>
</feature>
<proteinExistence type="inferred from homology"/>
<accession>A0ABU6YMJ7</accession>
<feature type="transmembrane region" description="Helical" evidence="6">
    <location>
        <begin position="5"/>
        <end position="24"/>
    </location>
</feature>
<sequence length="345" mass="37535">MGKLILPFVGMIMAELAQVGLIILSKQVMAKGMSNFIFIFYSNSLASLILLPSSFFIHRFNRPPITFSTIIGCFLLGLLGFMAQAFGYAGINYSSATLSTALLNLVPGFTFVLAVLFRLEQLDWRNSSSLAKSLGTIVSIAGAFVATLYKGPAILTGLLPTNSSPQPLLSQDPNWILGGLFLAADCVMASAFIIVQAYVLKKFPAEFIVVFFYCFFVAIQSAVTCLVMERDIGAWSLEPKQRLLTVLYSAVFGSVFQVSVTTWCLRQTGPVFVSMFKPIGIVISVVIGVAFLGDAFYLGSLVGATVIVLGFYSVLWGKARDIEQVSLESRGKQTPLLKENNTEEI</sequence>
<evidence type="ECO:0000256" key="5">
    <source>
        <dbReference type="ARBA" id="ARBA00023136"/>
    </source>
</evidence>
<dbReference type="SUPFAM" id="SSF103481">
    <property type="entry name" value="Multidrug resistance efflux transporter EmrE"/>
    <property type="match status" value="2"/>
</dbReference>
<protein>
    <recommendedName>
        <fullName evidence="6">WAT1-related protein</fullName>
    </recommendedName>
</protein>
<name>A0ABU6YMJ7_9FABA</name>
<feature type="transmembrane region" description="Helical" evidence="6">
    <location>
        <begin position="243"/>
        <end position="265"/>
    </location>
</feature>
<keyword evidence="9" id="KW-1185">Reference proteome</keyword>
<dbReference type="InterPro" id="IPR030184">
    <property type="entry name" value="WAT1-related"/>
</dbReference>
<gene>
    <name evidence="8" type="ORF">PIB30_064595</name>
</gene>
<dbReference type="InterPro" id="IPR037185">
    <property type="entry name" value="EmrE-like"/>
</dbReference>
<feature type="domain" description="EamA" evidence="7">
    <location>
        <begin position="14"/>
        <end position="145"/>
    </location>
</feature>
<evidence type="ECO:0000313" key="8">
    <source>
        <dbReference type="EMBL" id="MED6210494.1"/>
    </source>
</evidence>
<feature type="transmembrane region" description="Helical" evidence="6">
    <location>
        <begin position="207"/>
        <end position="223"/>
    </location>
</feature>
<evidence type="ECO:0000256" key="6">
    <source>
        <dbReference type="RuleBase" id="RU363077"/>
    </source>
</evidence>
<reference evidence="8 9" key="1">
    <citation type="journal article" date="2023" name="Plants (Basel)">
        <title>Bridging the Gap: Combining Genomics and Transcriptomics Approaches to Understand Stylosanthes scabra, an Orphan Legume from the Brazilian Caatinga.</title>
        <authorList>
            <person name="Ferreira-Neto J.R.C."/>
            <person name="da Silva M.D."/>
            <person name="Binneck E."/>
            <person name="de Melo N.F."/>
            <person name="da Silva R.H."/>
            <person name="de Melo A.L.T.M."/>
            <person name="Pandolfi V."/>
            <person name="Bustamante F.O."/>
            <person name="Brasileiro-Vidal A.C."/>
            <person name="Benko-Iseppon A.M."/>
        </authorList>
    </citation>
    <scope>NUCLEOTIDE SEQUENCE [LARGE SCALE GENOMIC DNA]</scope>
    <source>
        <tissue evidence="8">Leaves</tissue>
    </source>
</reference>
<feature type="transmembrane region" description="Helical" evidence="6">
    <location>
        <begin position="297"/>
        <end position="317"/>
    </location>
</feature>
<dbReference type="Proteomes" id="UP001341840">
    <property type="component" value="Unassembled WGS sequence"/>
</dbReference>
<feature type="transmembrane region" description="Helical" evidence="6">
    <location>
        <begin position="97"/>
        <end position="117"/>
    </location>
</feature>
<keyword evidence="4 6" id="KW-1133">Transmembrane helix</keyword>
<feature type="transmembrane region" description="Helical" evidence="6">
    <location>
        <begin position="129"/>
        <end position="149"/>
    </location>
</feature>